<dbReference type="GO" id="GO:0102559">
    <property type="term" value="F:peptide chain release factor N(5)-glutamine methyltransferase activity"/>
    <property type="evidence" value="ECO:0007669"/>
    <property type="project" value="UniProtKB-EC"/>
</dbReference>
<feature type="binding site" evidence="5">
    <location>
        <begin position="326"/>
        <end position="329"/>
    </location>
    <ligand>
        <name>substrate</name>
    </ligand>
</feature>
<dbReference type="PROSITE" id="PS00092">
    <property type="entry name" value="N6_MTASE"/>
    <property type="match status" value="1"/>
</dbReference>
<dbReference type="InterPro" id="IPR040758">
    <property type="entry name" value="PrmC_N"/>
</dbReference>
<feature type="transmembrane region" description="Helical" evidence="6">
    <location>
        <begin position="12"/>
        <end position="33"/>
    </location>
</feature>
<dbReference type="CDD" id="cd02440">
    <property type="entry name" value="AdoMet_MTases"/>
    <property type="match status" value="1"/>
</dbReference>
<proteinExistence type="inferred from homology"/>
<evidence type="ECO:0000313" key="9">
    <source>
        <dbReference type="EMBL" id="CRZ00258.1"/>
    </source>
</evidence>
<dbReference type="InterPro" id="IPR050320">
    <property type="entry name" value="N5-glutamine_MTase"/>
</dbReference>
<evidence type="ECO:0000256" key="6">
    <source>
        <dbReference type="SAM" id="Phobius"/>
    </source>
</evidence>
<feature type="binding site" evidence="5">
    <location>
        <begin position="259"/>
        <end position="263"/>
    </location>
    <ligand>
        <name>S-adenosyl-L-methionine</name>
        <dbReference type="ChEBI" id="CHEBI:59789"/>
    </ligand>
</feature>
<dbReference type="HAMAP" id="MF_02126">
    <property type="entry name" value="RF_methyltr_PrmC"/>
    <property type="match status" value="1"/>
</dbReference>
<dbReference type="InterPro" id="IPR029063">
    <property type="entry name" value="SAM-dependent_MTases_sf"/>
</dbReference>
<dbReference type="SUPFAM" id="SSF53335">
    <property type="entry name" value="S-adenosyl-L-methionine-dependent methyltransferases"/>
    <property type="match status" value="1"/>
</dbReference>
<dbReference type="Gene3D" id="3.40.50.150">
    <property type="entry name" value="Vaccinia Virus protein VP39"/>
    <property type="match status" value="1"/>
</dbReference>
<dbReference type="GO" id="GO:0003676">
    <property type="term" value="F:nucleic acid binding"/>
    <property type="evidence" value="ECO:0007669"/>
    <property type="project" value="InterPro"/>
</dbReference>
<dbReference type="NCBIfam" id="TIGR00536">
    <property type="entry name" value="hemK_fam"/>
    <property type="match status" value="1"/>
</dbReference>
<keyword evidence="2 5" id="KW-0808">Transferase</keyword>
<dbReference type="EC" id="2.1.1.297" evidence="5"/>
<dbReference type="PANTHER" id="PTHR18895:SF74">
    <property type="entry name" value="MTRF1L RELEASE FACTOR GLUTAMINE METHYLTRANSFERASE"/>
    <property type="match status" value="1"/>
</dbReference>
<organism evidence="9 10">
    <name type="scientific">Neisseria meningitidis serogroup B</name>
    <dbReference type="NCBI Taxonomy" id="491"/>
    <lineage>
        <taxon>Bacteria</taxon>
        <taxon>Pseudomonadati</taxon>
        <taxon>Pseudomonadota</taxon>
        <taxon>Betaproteobacteria</taxon>
        <taxon>Neisseriales</taxon>
        <taxon>Neisseriaceae</taxon>
        <taxon>Neisseria</taxon>
    </lineage>
</organism>
<evidence type="ECO:0000256" key="5">
    <source>
        <dbReference type="HAMAP-Rule" id="MF_02126"/>
    </source>
</evidence>
<comment type="function">
    <text evidence="5">Methylates the class 1 translation termination release factors RF1/PrfA and RF2/PrfB on the glutamine residue of the universally conserved GGQ motif.</text>
</comment>
<dbReference type="InterPro" id="IPR004556">
    <property type="entry name" value="HemK-like"/>
</dbReference>
<evidence type="ECO:0000259" key="7">
    <source>
        <dbReference type="Pfam" id="PF05175"/>
    </source>
</evidence>
<keyword evidence="1 5" id="KW-0489">Methyltransferase</keyword>
<feature type="transmembrane region" description="Helical" evidence="6">
    <location>
        <begin position="45"/>
        <end position="76"/>
    </location>
</feature>
<keyword evidence="3 5" id="KW-0949">S-adenosyl-L-methionine</keyword>
<dbReference type="FunFam" id="3.40.50.150:FF:000053">
    <property type="entry name" value="Release factor glutamine methyltransferase"/>
    <property type="match status" value="1"/>
</dbReference>
<dbReference type="AlphaFoldDB" id="A0A0H5QXD8"/>
<evidence type="ECO:0000313" key="10">
    <source>
        <dbReference type="Proteomes" id="UP000182715"/>
    </source>
</evidence>
<sequence>MQEQNRKSSFPIVMLLVSVALWIASLSNVAFYLGNHGSMEGLTVLILGSIFASLDIRYCAVYANYVWLAAIVLLALRKKVVPVHAALWGLALVAFSVKAVYVDEAGNTSDIVRYGAGFYLWYAAFAVATIGTFAGKNKERKAASAADGIKMTFDKWLGLSKLPKNEARMLLQYVSEYTRVQLLTRGGEEMPDEVRQRADRLAQRRLNGEPVAYILGVREFYGRRFTVNPSVLIPRPETEHLVEAVLARLPENGRVWDLGTGSGAVAVTVALERPDAFVRTSDISTPALETARKNAADLGARVEFAHGSWFDTDMPSEGKWDIIASNPPYIENGDKHLLQGDLRFEPQIALTDFSDGLSCIRTLAQGAPDRLAEGGFLLLEHGFDQGAAVRGVLAENGFSGVETLPDLAGLDRVTLGKYMKHLK</sequence>
<feature type="transmembrane region" description="Helical" evidence="6">
    <location>
        <begin position="114"/>
        <end position="134"/>
    </location>
</feature>
<comment type="similarity">
    <text evidence="5">Belongs to the protein N5-glutamine methyltransferase family. PrmC subfamily.</text>
</comment>
<name>A0A0H5QXD8_NEIMI</name>
<dbReference type="Proteomes" id="UP000182715">
    <property type="component" value="Unassembled WGS sequence"/>
</dbReference>
<dbReference type="Pfam" id="PF05175">
    <property type="entry name" value="MTS"/>
    <property type="match status" value="1"/>
</dbReference>
<dbReference type="EMBL" id="CVTF01000126">
    <property type="protein sequence ID" value="CRZ00258.1"/>
    <property type="molecule type" value="Genomic_DNA"/>
</dbReference>
<keyword evidence="6" id="KW-0812">Transmembrane</keyword>
<evidence type="ECO:0000256" key="4">
    <source>
        <dbReference type="ARBA" id="ARBA00048391"/>
    </source>
</evidence>
<dbReference type="PANTHER" id="PTHR18895">
    <property type="entry name" value="HEMK METHYLTRANSFERASE"/>
    <property type="match status" value="1"/>
</dbReference>
<keyword evidence="6" id="KW-1133">Transmembrane helix</keyword>
<evidence type="ECO:0000256" key="3">
    <source>
        <dbReference type="ARBA" id="ARBA00022691"/>
    </source>
</evidence>
<dbReference type="Pfam" id="PF17827">
    <property type="entry name" value="PrmC_N"/>
    <property type="match status" value="1"/>
</dbReference>
<reference evidence="9 10" key="1">
    <citation type="submission" date="2014-11" db="EMBL/GenBank/DDBJ databases">
        <authorList>
            <person name="Diene M.Seydina."/>
        </authorList>
    </citation>
    <scope>NUCLEOTIDE SEQUENCE [LARGE SCALE GENOMIC DNA]</scope>
    <source>
        <strain evidence="9 10">Neisseria meningitidis CHUV</strain>
    </source>
</reference>
<dbReference type="Gene3D" id="1.10.8.10">
    <property type="entry name" value="DNA helicase RuvA subunit, C-terminal domain"/>
    <property type="match status" value="1"/>
</dbReference>
<dbReference type="InterPro" id="IPR007848">
    <property type="entry name" value="Small_mtfrase_dom"/>
</dbReference>
<evidence type="ECO:0000256" key="2">
    <source>
        <dbReference type="ARBA" id="ARBA00022679"/>
    </source>
</evidence>
<dbReference type="GO" id="GO:0032259">
    <property type="term" value="P:methylation"/>
    <property type="evidence" value="ECO:0007669"/>
    <property type="project" value="UniProtKB-KW"/>
</dbReference>
<evidence type="ECO:0000259" key="8">
    <source>
        <dbReference type="Pfam" id="PF17827"/>
    </source>
</evidence>
<feature type="domain" description="Methyltransferase small" evidence="7">
    <location>
        <begin position="241"/>
        <end position="334"/>
    </location>
</feature>
<feature type="transmembrane region" description="Helical" evidence="6">
    <location>
        <begin position="83"/>
        <end position="102"/>
    </location>
</feature>
<feature type="domain" description="Release factor glutamine methyltransferase N-terminal" evidence="8">
    <location>
        <begin position="163"/>
        <end position="216"/>
    </location>
</feature>
<feature type="binding site" evidence="5">
    <location>
        <position position="326"/>
    </location>
    <ligand>
        <name>S-adenosyl-L-methionine</name>
        <dbReference type="ChEBI" id="CHEBI:59789"/>
    </ligand>
</feature>
<evidence type="ECO:0000256" key="1">
    <source>
        <dbReference type="ARBA" id="ARBA00022603"/>
    </source>
</evidence>
<gene>
    <name evidence="5" type="primary">prmC</name>
</gene>
<dbReference type="InterPro" id="IPR002052">
    <property type="entry name" value="DNA_methylase_N6_adenine_CS"/>
</dbReference>
<feature type="binding site" evidence="5">
    <location>
        <position position="282"/>
    </location>
    <ligand>
        <name>S-adenosyl-L-methionine</name>
        <dbReference type="ChEBI" id="CHEBI:59789"/>
    </ligand>
</feature>
<dbReference type="NCBIfam" id="TIGR03534">
    <property type="entry name" value="RF_mod_PrmC"/>
    <property type="match status" value="1"/>
</dbReference>
<accession>A0A0H5QXD8</accession>
<comment type="catalytic activity">
    <reaction evidence="4 5">
        <text>L-glutaminyl-[peptide chain release factor] + S-adenosyl-L-methionine = N(5)-methyl-L-glutaminyl-[peptide chain release factor] + S-adenosyl-L-homocysteine + H(+)</text>
        <dbReference type="Rhea" id="RHEA:42896"/>
        <dbReference type="Rhea" id="RHEA-COMP:10271"/>
        <dbReference type="Rhea" id="RHEA-COMP:10272"/>
        <dbReference type="ChEBI" id="CHEBI:15378"/>
        <dbReference type="ChEBI" id="CHEBI:30011"/>
        <dbReference type="ChEBI" id="CHEBI:57856"/>
        <dbReference type="ChEBI" id="CHEBI:59789"/>
        <dbReference type="ChEBI" id="CHEBI:61891"/>
        <dbReference type="EC" id="2.1.1.297"/>
    </reaction>
</comment>
<dbReference type="InterPro" id="IPR019874">
    <property type="entry name" value="RF_methyltr_PrmC"/>
</dbReference>
<keyword evidence="6" id="KW-0472">Membrane</keyword>
<feature type="binding site" evidence="5">
    <location>
        <position position="309"/>
    </location>
    <ligand>
        <name>S-adenosyl-L-methionine</name>
        <dbReference type="ChEBI" id="CHEBI:59789"/>
    </ligand>
</feature>
<protein>
    <recommendedName>
        <fullName evidence="5">Release factor glutamine methyltransferase</fullName>
        <shortName evidence="5">RF MTase</shortName>
        <ecNumber evidence="5">2.1.1.297</ecNumber>
    </recommendedName>
    <alternativeName>
        <fullName evidence="5">N5-glutamine methyltransferase PrmC</fullName>
    </alternativeName>
    <alternativeName>
        <fullName evidence="5">Protein-(glutamine-N5) MTase PrmC</fullName>
    </alternativeName>
    <alternativeName>
        <fullName evidence="5">Protein-glutamine N-methyltransferase PrmC</fullName>
    </alternativeName>
</protein>